<dbReference type="AlphaFoldDB" id="A0A2S7FF43"/>
<dbReference type="InterPro" id="IPR027417">
    <property type="entry name" value="P-loop_NTPase"/>
</dbReference>
<dbReference type="Proteomes" id="UP000238081">
    <property type="component" value="Unassembled WGS sequence"/>
</dbReference>
<feature type="domain" description="ATPase dynein-related AAA" evidence="1">
    <location>
        <begin position="138"/>
        <end position="325"/>
    </location>
</feature>
<reference evidence="2 3" key="1">
    <citation type="submission" date="2016-01" db="EMBL/GenBank/DDBJ databases">
        <title>Characterization of the Clostridium difficile lineages that are prevalent in Hong Kong and China.</title>
        <authorList>
            <person name="Kwok J.S.-L."/>
            <person name="Lam W.-Y."/>
            <person name="Ip M."/>
            <person name="Chan T.-F."/>
            <person name="Hawkey P.M."/>
            <person name="Tsui S.K.-W."/>
        </authorList>
    </citation>
    <scope>NUCLEOTIDE SEQUENCE [LARGE SCALE GENOMIC DNA]</scope>
    <source>
        <strain evidence="2 3">300064</strain>
    </source>
</reference>
<gene>
    <name evidence="2" type="ORF">AWN73_07040</name>
</gene>
<dbReference type="GO" id="GO:0016887">
    <property type="term" value="F:ATP hydrolysis activity"/>
    <property type="evidence" value="ECO:0007669"/>
    <property type="project" value="InterPro"/>
</dbReference>
<sequence length="474" mass="55259">MNTSVINRIYSDMNCINNDHIINNKNNFYVWLKYNNRLKESTIKKYIYNISAFGKIMNDENYVYYTEDIKSIDNILDLFETNENLKNKNSKHHNEYSCAIKIYREYIQEKSVIDSKDIINEEVIDNIPIKKGENRIYYGAPGTGKSYRVNEIAETEFQAVHRTTFYAEYTHEDFVGSFMPVMNYEIEDSGKKYVYGDGTCSNIKGRPVPFYKFIPGPFAKALVDAMNNPEKNVLLIVEELNRANAAAVFGEVFQLLDRKYNGNADDGESQYGVNISNEFSEFIAENVSDYKLGDKIGIPSNMSIYATMNSADQGVNPIDSAFKRRWNFIYIPIDFENADHKNVEIHYAGRKVTWQNFGYAVNKKLVELGINEDKLLGEYFVNKEEVTDQDKFETKIISYLFEDIFKFNRRGFFKPEYKTFSQLKNDFADKEIFEVQFDYKAEENRLPVTDESEEIPVQNINSNQIETENLDIRE</sequence>
<proteinExistence type="predicted"/>
<dbReference type="SUPFAM" id="SSF52540">
    <property type="entry name" value="P-loop containing nucleoside triphosphate hydrolases"/>
    <property type="match status" value="1"/>
</dbReference>
<dbReference type="Gene3D" id="3.40.50.300">
    <property type="entry name" value="P-loop containing nucleotide triphosphate hydrolases"/>
    <property type="match status" value="1"/>
</dbReference>
<dbReference type="PANTHER" id="PTHR37291">
    <property type="entry name" value="5-METHYLCYTOSINE-SPECIFIC RESTRICTION ENZYME B"/>
    <property type="match status" value="1"/>
</dbReference>
<organism evidence="2 3">
    <name type="scientific">Clostridium butyricum</name>
    <dbReference type="NCBI Taxonomy" id="1492"/>
    <lineage>
        <taxon>Bacteria</taxon>
        <taxon>Bacillati</taxon>
        <taxon>Bacillota</taxon>
        <taxon>Clostridia</taxon>
        <taxon>Eubacteriales</taxon>
        <taxon>Clostridiaceae</taxon>
        <taxon>Clostridium</taxon>
    </lineage>
</organism>
<dbReference type="RefSeq" id="WP_104675522.1">
    <property type="nucleotide sequence ID" value="NZ_LRDH01000002.1"/>
</dbReference>
<dbReference type="InterPro" id="IPR052934">
    <property type="entry name" value="Methyl-DNA_Rec/Restrict_Enz"/>
</dbReference>
<comment type="caution">
    <text evidence="2">The sequence shown here is derived from an EMBL/GenBank/DDBJ whole genome shotgun (WGS) entry which is preliminary data.</text>
</comment>
<dbReference type="EMBL" id="LRDH01000002">
    <property type="protein sequence ID" value="PPV17752.1"/>
    <property type="molecule type" value="Genomic_DNA"/>
</dbReference>
<dbReference type="Pfam" id="PF07728">
    <property type="entry name" value="AAA_5"/>
    <property type="match status" value="1"/>
</dbReference>
<dbReference type="InterPro" id="IPR011704">
    <property type="entry name" value="ATPase_dyneun-rel_AAA"/>
</dbReference>
<evidence type="ECO:0000313" key="3">
    <source>
        <dbReference type="Proteomes" id="UP000238081"/>
    </source>
</evidence>
<dbReference type="PANTHER" id="PTHR37291:SF1">
    <property type="entry name" value="TYPE IV METHYL-DIRECTED RESTRICTION ENZYME ECOKMCRB SUBUNIT"/>
    <property type="match status" value="1"/>
</dbReference>
<protein>
    <recommendedName>
        <fullName evidence="1">ATPase dynein-related AAA domain-containing protein</fullName>
    </recommendedName>
</protein>
<accession>A0A2S7FF43</accession>
<evidence type="ECO:0000313" key="2">
    <source>
        <dbReference type="EMBL" id="PPV17752.1"/>
    </source>
</evidence>
<name>A0A2S7FF43_CLOBU</name>
<evidence type="ECO:0000259" key="1">
    <source>
        <dbReference type="Pfam" id="PF07728"/>
    </source>
</evidence>
<dbReference type="GO" id="GO:0005524">
    <property type="term" value="F:ATP binding"/>
    <property type="evidence" value="ECO:0007669"/>
    <property type="project" value="InterPro"/>
</dbReference>